<gene>
    <name evidence="2" type="ORF">BEH84_01257</name>
</gene>
<accession>A0A1E3AYE7</accession>
<keyword evidence="1" id="KW-1133">Transmembrane helix</keyword>
<feature type="transmembrane region" description="Helical" evidence="1">
    <location>
        <begin position="12"/>
        <end position="30"/>
    </location>
</feature>
<feature type="transmembrane region" description="Helical" evidence="1">
    <location>
        <begin position="36"/>
        <end position="54"/>
    </location>
</feature>
<evidence type="ECO:0008006" key="4">
    <source>
        <dbReference type="Google" id="ProtNLM"/>
    </source>
</evidence>
<dbReference type="EMBL" id="MCGI01000001">
    <property type="protein sequence ID" value="ODM13541.1"/>
    <property type="molecule type" value="Genomic_DNA"/>
</dbReference>
<reference evidence="2 3" key="1">
    <citation type="submission" date="2016-07" db="EMBL/GenBank/DDBJ databases">
        <title>Characterization of isolates of Eisenbergiella tayi derived from blood cultures, using whole genome sequencing.</title>
        <authorList>
            <person name="Burdz T."/>
            <person name="Wiebe D."/>
            <person name="Huynh C."/>
            <person name="Bernard K."/>
        </authorList>
    </citation>
    <scope>NUCLEOTIDE SEQUENCE [LARGE SCALE GENOMIC DNA]</scope>
    <source>
        <strain evidence="2 3">NML 120489</strain>
    </source>
</reference>
<organism evidence="2 3">
    <name type="scientific">Eisenbergiella tayi</name>
    <dbReference type="NCBI Taxonomy" id="1432052"/>
    <lineage>
        <taxon>Bacteria</taxon>
        <taxon>Bacillati</taxon>
        <taxon>Bacillota</taxon>
        <taxon>Clostridia</taxon>
        <taxon>Lachnospirales</taxon>
        <taxon>Lachnospiraceae</taxon>
        <taxon>Eisenbergiella</taxon>
    </lineage>
</organism>
<keyword evidence="1" id="KW-0812">Transmembrane</keyword>
<dbReference type="Proteomes" id="UP000095003">
    <property type="component" value="Unassembled WGS sequence"/>
</dbReference>
<comment type="caution">
    <text evidence="2">The sequence shown here is derived from an EMBL/GenBank/DDBJ whole genome shotgun (WGS) entry which is preliminary data.</text>
</comment>
<evidence type="ECO:0000256" key="1">
    <source>
        <dbReference type="SAM" id="Phobius"/>
    </source>
</evidence>
<dbReference type="RefSeq" id="WP_069156115.1">
    <property type="nucleotide sequence ID" value="NZ_DBFYTC010000148.1"/>
</dbReference>
<proteinExistence type="predicted"/>
<keyword evidence="1" id="KW-0472">Membrane</keyword>
<dbReference type="AlphaFoldDB" id="A0A1E3AYE7"/>
<sequence length="137" mass="16088">MKDIISIRIPSICICFTLVTVANSALNLLHSGGTDMYAISILLIFVWLVLCQLIDAAICRIDFKKWIHYCITESLILYLATLVFCRVFYWHSFTVRQLIMYTVVFAFVDIFIFSYFRKRQEMRADEINRLLNKKDAV</sequence>
<protein>
    <recommendedName>
        <fullName evidence="4">DUF3021 domain-containing protein</fullName>
    </recommendedName>
</protein>
<feature type="transmembrane region" description="Helical" evidence="1">
    <location>
        <begin position="98"/>
        <end position="116"/>
    </location>
</feature>
<evidence type="ECO:0000313" key="2">
    <source>
        <dbReference type="EMBL" id="ODM13541.1"/>
    </source>
</evidence>
<feature type="transmembrane region" description="Helical" evidence="1">
    <location>
        <begin position="66"/>
        <end position="92"/>
    </location>
</feature>
<dbReference type="GeneID" id="93299753"/>
<evidence type="ECO:0000313" key="3">
    <source>
        <dbReference type="Proteomes" id="UP000095003"/>
    </source>
</evidence>
<name>A0A1E3AYE7_9FIRM</name>